<feature type="compositionally biased region" description="Low complexity" evidence="3">
    <location>
        <begin position="60"/>
        <end position="69"/>
    </location>
</feature>
<dbReference type="CDD" id="cd10917">
    <property type="entry name" value="CE4_NodB_like_6s_7s"/>
    <property type="match status" value="1"/>
</dbReference>
<keyword evidence="2" id="KW-0378">Hydrolase</keyword>
<keyword evidence="4" id="KW-0732">Signal</keyword>
<feature type="chain" id="PRO_5040320294" evidence="4">
    <location>
        <begin position="22"/>
        <end position="283"/>
    </location>
</feature>
<protein>
    <submittedName>
        <fullName evidence="6">Polysaccharide deacetylase family protein</fullName>
    </submittedName>
</protein>
<dbReference type="GO" id="GO:0016810">
    <property type="term" value="F:hydrolase activity, acting on carbon-nitrogen (but not peptide) bonds"/>
    <property type="evidence" value="ECO:0007669"/>
    <property type="project" value="InterPro"/>
</dbReference>
<feature type="signal peptide" evidence="4">
    <location>
        <begin position="1"/>
        <end position="21"/>
    </location>
</feature>
<dbReference type="InterPro" id="IPR050248">
    <property type="entry name" value="Polysacc_deacetylase_ArnD"/>
</dbReference>
<dbReference type="GO" id="GO:0046872">
    <property type="term" value="F:metal ion binding"/>
    <property type="evidence" value="ECO:0007669"/>
    <property type="project" value="UniProtKB-KW"/>
</dbReference>
<keyword evidence="7" id="KW-1185">Reference proteome</keyword>
<evidence type="ECO:0000313" key="6">
    <source>
        <dbReference type="EMBL" id="MCR6095889.1"/>
    </source>
</evidence>
<evidence type="ECO:0000256" key="3">
    <source>
        <dbReference type="SAM" id="MobiDB-lite"/>
    </source>
</evidence>
<dbReference type="AlphaFoldDB" id="A0A9Q4B067"/>
<feature type="domain" description="NodB homology" evidence="5">
    <location>
        <begin position="97"/>
        <end position="277"/>
    </location>
</feature>
<dbReference type="InterPro" id="IPR011330">
    <property type="entry name" value="Glyco_hydro/deAcase_b/a-brl"/>
</dbReference>
<evidence type="ECO:0000256" key="4">
    <source>
        <dbReference type="SAM" id="SignalP"/>
    </source>
</evidence>
<comment type="caution">
    <text evidence="6">The sequence shown here is derived from an EMBL/GenBank/DDBJ whole genome shotgun (WGS) entry which is preliminary data.</text>
</comment>
<dbReference type="SUPFAM" id="SSF88713">
    <property type="entry name" value="Glycoside hydrolase/deacetylase"/>
    <property type="match status" value="1"/>
</dbReference>
<evidence type="ECO:0000259" key="5">
    <source>
        <dbReference type="PROSITE" id="PS51677"/>
    </source>
</evidence>
<proteinExistence type="predicted"/>
<dbReference type="Proteomes" id="UP001057753">
    <property type="component" value="Unassembled WGS sequence"/>
</dbReference>
<dbReference type="EMBL" id="JABXYM010000001">
    <property type="protein sequence ID" value="MCR6095889.1"/>
    <property type="molecule type" value="Genomic_DNA"/>
</dbReference>
<evidence type="ECO:0000256" key="2">
    <source>
        <dbReference type="ARBA" id="ARBA00022801"/>
    </source>
</evidence>
<keyword evidence="1" id="KW-0479">Metal-binding</keyword>
<feature type="region of interest" description="Disordered" evidence="3">
    <location>
        <begin position="60"/>
        <end position="79"/>
    </location>
</feature>
<evidence type="ECO:0000313" key="7">
    <source>
        <dbReference type="Proteomes" id="UP001057753"/>
    </source>
</evidence>
<dbReference type="Gene3D" id="3.20.20.370">
    <property type="entry name" value="Glycoside hydrolase/deacetylase"/>
    <property type="match status" value="1"/>
</dbReference>
<sequence>MYKALSLSIIVGSALMLTACANGDDPNQQTTTIDNDTTNAYEQNNHEVNNQEEAVNIANNDEGNTYNNDEGNEEEESEPLYKLDNSEVRPIDDAEEQVVLLTIDDAPDNYSVEMAESLKALDAGAIFFVNGHFLESEQGRADLQHLYDLGFEIGNHTMTHQDLTTLSEEEQYEEIVALNDLIEEVIGERPRFFRAPFGKNTSYSTQLVEDENMQWMNWTYGYDFVEEYMEKEALTDVMVDAPELRNGANLLMHDREFTRDALEDIVRGLREKGYDIVAPETIE</sequence>
<dbReference type="PROSITE" id="PS51257">
    <property type="entry name" value="PROKAR_LIPOPROTEIN"/>
    <property type="match status" value="1"/>
</dbReference>
<gene>
    <name evidence="6" type="ORF">HXA33_04970</name>
</gene>
<dbReference type="PANTHER" id="PTHR10587:SF133">
    <property type="entry name" value="CHITIN DEACETYLASE 1-RELATED"/>
    <property type="match status" value="1"/>
</dbReference>
<reference evidence="6" key="1">
    <citation type="submission" date="2020-06" db="EMBL/GenBank/DDBJ databases">
        <title>Insight into the genomes of haloalkaliphilic bacilli from Kenyan soda lakes.</title>
        <authorList>
            <person name="Mwirichia R."/>
            <person name="Villamizar G.C."/>
            <person name="Poehlein A."/>
            <person name="Mugweru J."/>
            <person name="Kipnyargis A."/>
            <person name="Kiplimo D."/>
            <person name="Orwa P."/>
            <person name="Daniel R."/>
        </authorList>
    </citation>
    <scope>NUCLEOTIDE SEQUENCE</scope>
    <source>
        <strain evidence="6">B1096_S55</strain>
    </source>
</reference>
<organism evidence="6 7">
    <name type="scientific">Salipaludibacillus agaradhaerens</name>
    <name type="common">Bacillus agaradhaerens</name>
    <dbReference type="NCBI Taxonomy" id="76935"/>
    <lineage>
        <taxon>Bacteria</taxon>
        <taxon>Bacillati</taxon>
        <taxon>Bacillota</taxon>
        <taxon>Bacilli</taxon>
        <taxon>Bacillales</taxon>
        <taxon>Bacillaceae</taxon>
    </lineage>
</organism>
<name>A0A9Q4B067_SALAG</name>
<accession>A0A9Q4B067</accession>
<dbReference type="InterPro" id="IPR002509">
    <property type="entry name" value="NODB_dom"/>
</dbReference>
<dbReference type="PROSITE" id="PS51677">
    <property type="entry name" value="NODB"/>
    <property type="match status" value="1"/>
</dbReference>
<dbReference type="GO" id="GO:0005975">
    <property type="term" value="P:carbohydrate metabolic process"/>
    <property type="evidence" value="ECO:0007669"/>
    <property type="project" value="InterPro"/>
</dbReference>
<evidence type="ECO:0000256" key="1">
    <source>
        <dbReference type="ARBA" id="ARBA00022723"/>
    </source>
</evidence>
<dbReference type="GO" id="GO:0016020">
    <property type="term" value="C:membrane"/>
    <property type="evidence" value="ECO:0007669"/>
    <property type="project" value="TreeGrafter"/>
</dbReference>
<dbReference type="PANTHER" id="PTHR10587">
    <property type="entry name" value="GLYCOSYL TRANSFERASE-RELATED"/>
    <property type="match status" value="1"/>
</dbReference>
<dbReference type="Pfam" id="PF01522">
    <property type="entry name" value="Polysacc_deac_1"/>
    <property type="match status" value="1"/>
</dbReference>